<feature type="region of interest" description="Disordered" evidence="1">
    <location>
        <begin position="350"/>
        <end position="373"/>
    </location>
</feature>
<accession>A0A164T4W5</accession>
<keyword evidence="2" id="KW-0472">Membrane</keyword>
<gene>
    <name evidence="4" type="ORF">SISNIDRAFT_512999</name>
</gene>
<sequence length="1018" mass="115493">MRSRKTSSSSSRETPAMAAKEDLAPKFDRMIGLMEEQNKMIGEQGKTLKEHSKMLEALETDATRVADNAVDDKAYEGRGLKDESTWGALDKEALAKMKVLVDGWKDLMNVSLIFIALFLTVVTAFISPIIQLFSTPSLTNSRPSLPSTSLQLVALFYYLALMFSICNSVMCVLGLQWAGRLLSVPLGKTNLERALNRERRKVLAEQRLLPLMGVLFWTLLLSIAFFVIGFLIQFWALSFSFDERAPILVIGAVAATALAITILGVILATTYHATVHKNSPFESPLSSASTAAWIWMKQVMRKSNKEIKKETKEARRWHQPKLTSKYLKLLRRRVQGFSRWIVTKLFLSPVSPSHESSGEKEEIQDEPEPAREEDKSIEILMKENEEDSEGVQALKAYARLVINTNDAEVLERVVPSFELGEWCKSGGDLLPVFVAVRERFLATDTSFRVKETVKKQLVYCREWKGWRKEYGHWRKNLEGNAITRFCRDQCKELVRGSHDSHRQFFPSYVFFSSFDPDNDILRGNPFHGSYEQSVTRTLSSYDRDGESGDREDVFKTAVFECNSLLEDGRSDDVTRILSRGYRSSLLRSLLRNPHMQWYEISGIVALITRGNEVAVLEEMAEFSSNLPDMKPVGYYERGDLLVIDLLGFLIPSLPSTFTVTQSFDLAPVLTLLLRYQSVIRHSLPRYIDTLFYVLDHGGFEALSSKLSSLRSAHDFVQFCLRSTSHPDRARIYLGHEALVALPPPSPEELQHLIDALQSYQDNMSSEDLEENFVDAVKECDSLCRDGKQTEIKGLLSHVDRVSLLRLILQNSRFSGRHILGLMPLIMEGNELQHIHAAPALLANIPSWARSDGDLPILAFLASLIQFLPAHYIVPPEFDLSQTLKLFMANDPVSQTWRKHSDTLIHYLHRGAFDTLSDQGSVRPFLNMCISPLRWMTYWNEDQKTSTLTRERAIQLKKKPEELDAARAAALLAADSRSPEKEDKPPSLALRVWDAVTQRLGDSWRWKRKGRTTASRAGD</sequence>
<name>A0A164T4W5_9AGAM</name>
<feature type="region of interest" description="Disordered" evidence="1">
    <location>
        <begin position="1"/>
        <end position="20"/>
    </location>
</feature>
<feature type="domain" description="DUF6535" evidence="3">
    <location>
        <begin position="86"/>
        <end position="236"/>
    </location>
</feature>
<dbReference type="InterPro" id="IPR045338">
    <property type="entry name" value="DUF6535"/>
</dbReference>
<dbReference type="OrthoDB" id="3235960at2759"/>
<keyword evidence="2" id="KW-0812">Transmembrane</keyword>
<protein>
    <recommendedName>
        <fullName evidence="3">DUF6535 domain-containing protein</fullName>
    </recommendedName>
</protein>
<evidence type="ECO:0000313" key="5">
    <source>
        <dbReference type="Proteomes" id="UP000076722"/>
    </source>
</evidence>
<evidence type="ECO:0000256" key="1">
    <source>
        <dbReference type="SAM" id="MobiDB-lite"/>
    </source>
</evidence>
<organism evidence="4 5">
    <name type="scientific">Sistotremastrum niveocremeum HHB9708</name>
    <dbReference type="NCBI Taxonomy" id="1314777"/>
    <lineage>
        <taxon>Eukaryota</taxon>
        <taxon>Fungi</taxon>
        <taxon>Dikarya</taxon>
        <taxon>Basidiomycota</taxon>
        <taxon>Agaricomycotina</taxon>
        <taxon>Agaricomycetes</taxon>
        <taxon>Sistotremastrales</taxon>
        <taxon>Sistotremastraceae</taxon>
        <taxon>Sertulicium</taxon>
        <taxon>Sertulicium niveocremeum</taxon>
    </lineage>
</organism>
<feature type="transmembrane region" description="Helical" evidence="2">
    <location>
        <begin position="150"/>
        <end position="175"/>
    </location>
</feature>
<keyword evidence="2" id="KW-1133">Transmembrane helix</keyword>
<proteinExistence type="predicted"/>
<dbReference type="EMBL" id="KV419412">
    <property type="protein sequence ID" value="KZS92084.1"/>
    <property type="molecule type" value="Genomic_DNA"/>
</dbReference>
<evidence type="ECO:0000259" key="3">
    <source>
        <dbReference type="Pfam" id="PF20153"/>
    </source>
</evidence>
<keyword evidence="5" id="KW-1185">Reference proteome</keyword>
<dbReference type="Proteomes" id="UP000076722">
    <property type="component" value="Unassembled WGS sequence"/>
</dbReference>
<feature type="compositionally biased region" description="Low complexity" evidence="1">
    <location>
        <begin position="1"/>
        <end position="12"/>
    </location>
</feature>
<evidence type="ECO:0000256" key="2">
    <source>
        <dbReference type="SAM" id="Phobius"/>
    </source>
</evidence>
<dbReference type="STRING" id="1314777.A0A164T4W5"/>
<feature type="transmembrane region" description="Helical" evidence="2">
    <location>
        <begin position="107"/>
        <end position="130"/>
    </location>
</feature>
<reference evidence="4 5" key="1">
    <citation type="journal article" date="2016" name="Mol. Biol. Evol.">
        <title>Comparative Genomics of Early-Diverging Mushroom-Forming Fungi Provides Insights into the Origins of Lignocellulose Decay Capabilities.</title>
        <authorList>
            <person name="Nagy L.G."/>
            <person name="Riley R."/>
            <person name="Tritt A."/>
            <person name="Adam C."/>
            <person name="Daum C."/>
            <person name="Floudas D."/>
            <person name="Sun H."/>
            <person name="Yadav J.S."/>
            <person name="Pangilinan J."/>
            <person name="Larsson K.H."/>
            <person name="Matsuura K."/>
            <person name="Barry K."/>
            <person name="Labutti K."/>
            <person name="Kuo R."/>
            <person name="Ohm R.A."/>
            <person name="Bhattacharya S.S."/>
            <person name="Shirouzu T."/>
            <person name="Yoshinaga Y."/>
            <person name="Martin F.M."/>
            <person name="Grigoriev I.V."/>
            <person name="Hibbett D.S."/>
        </authorList>
    </citation>
    <scope>NUCLEOTIDE SEQUENCE [LARGE SCALE GENOMIC DNA]</scope>
    <source>
        <strain evidence="4 5">HHB9708</strain>
    </source>
</reference>
<feature type="transmembrane region" description="Helical" evidence="2">
    <location>
        <begin position="247"/>
        <end position="268"/>
    </location>
</feature>
<evidence type="ECO:0000313" key="4">
    <source>
        <dbReference type="EMBL" id="KZS92084.1"/>
    </source>
</evidence>
<dbReference type="Pfam" id="PF20153">
    <property type="entry name" value="DUF6535"/>
    <property type="match status" value="1"/>
</dbReference>
<dbReference type="AlphaFoldDB" id="A0A164T4W5"/>
<feature type="transmembrane region" description="Helical" evidence="2">
    <location>
        <begin position="208"/>
        <end position="235"/>
    </location>
</feature>